<evidence type="ECO:0000256" key="5">
    <source>
        <dbReference type="ARBA" id="ARBA00024867"/>
    </source>
</evidence>
<evidence type="ECO:0000256" key="1">
    <source>
        <dbReference type="ARBA" id="ARBA00018672"/>
    </source>
</evidence>
<feature type="domain" description="OmpR/PhoB-type" evidence="9">
    <location>
        <begin position="127"/>
        <end position="226"/>
    </location>
</feature>
<keyword evidence="3 7" id="KW-0238">DNA-binding</keyword>
<feature type="modified residue" description="4-aspartylphosphate" evidence="6">
    <location>
        <position position="52"/>
    </location>
</feature>
<keyword evidence="11" id="KW-1185">Reference proteome</keyword>
<feature type="domain" description="Response regulatory" evidence="8">
    <location>
        <begin position="3"/>
        <end position="116"/>
    </location>
</feature>
<evidence type="ECO:0000256" key="2">
    <source>
        <dbReference type="ARBA" id="ARBA00023015"/>
    </source>
</evidence>
<dbReference type="SMART" id="SM00862">
    <property type="entry name" value="Trans_reg_C"/>
    <property type="match status" value="1"/>
</dbReference>
<dbReference type="PANTHER" id="PTHR48111">
    <property type="entry name" value="REGULATOR OF RPOS"/>
    <property type="match status" value="1"/>
</dbReference>
<accession>A0A6M0H3Q4</accession>
<evidence type="ECO:0000256" key="6">
    <source>
        <dbReference type="PROSITE-ProRule" id="PRU00169"/>
    </source>
</evidence>
<dbReference type="CDD" id="cd17574">
    <property type="entry name" value="REC_OmpR"/>
    <property type="match status" value="1"/>
</dbReference>
<evidence type="ECO:0000256" key="7">
    <source>
        <dbReference type="PROSITE-ProRule" id="PRU01091"/>
    </source>
</evidence>
<dbReference type="Pfam" id="PF00072">
    <property type="entry name" value="Response_reg"/>
    <property type="match status" value="1"/>
</dbReference>
<dbReference type="Pfam" id="PF00486">
    <property type="entry name" value="Trans_reg_C"/>
    <property type="match status" value="1"/>
</dbReference>
<dbReference type="GO" id="GO:0000156">
    <property type="term" value="F:phosphorelay response regulator activity"/>
    <property type="evidence" value="ECO:0007669"/>
    <property type="project" value="TreeGrafter"/>
</dbReference>
<dbReference type="SMART" id="SM00448">
    <property type="entry name" value="REC"/>
    <property type="match status" value="1"/>
</dbReference>
<dbReference type="CDD" id="cd00383">
    <property type="entry name" value="trans_reg_C"/>
    <property type="match status" value="1"/>
</dbReference>
<sequence length="229" mass="26491">MYKILIVEDDVILNNGISFNFKMDGFEVFPAFTLEETKIILYKEDIDIIILDVNLPDGSGFEFCKEIRKTYSNPIIFLTACDMELDVITGLKIGGDDYITKPFSLNILRERVLAVLRRYGKSKSIILDILKSGEFEFDFDNMTIYKNGETIDLPPTEYKILKKLVTSKGEILTRQTLLESIWEDDRYIEEHALTVNINRLRRKIEDNPSKPKYIKTIYGVGYCWGGEVN</sequence>
<dbReference type="PROSITE" id="PS50110">
    <property type="entry name" value="RESPONSE_REGULATORY"/>
    <property type="match status" value="1"/>
</dbReference>
<dbReference type="InterPro" id="IPR039420">
    <property type="entry name" value="WalR-like"/>
</dbReference>
<dbReference type="GO" id="GO:0032993">
    <property type="term" value="C:protein-DNA complex"/>
    <property type="evidence" value="ECO:0007669"/>
    <property type="project" value="TreeGrafter"/>
</dbReference>
<dbReference type="PROSITE" id="PS51755">
    <property type="entry name" value="OMPR_PHOB"/>
    <property type="match status" value="1"/>
</dbReference>
<dbReference type="InterPro" id="IPR011006">
    <property type="entry name" value="CheY-like_superfamily"/>
</dbReference>
<dbReference type="PANTHER" id="PTHR48111:SF73">
    <property type="entry name" value="ALKALINE PHOSPHATASE SYNTHESIS TRANSCRIPTIONAL REGULATORY PROTEIN PHOP"/>
    <property type="match status" value="1"/>
</dbReference>
<evidence type="ECO:0000313" key="10">
    <source>
        <dbReference type="EMBL" id="NEU05345.1"/>
    </source>
</evidence>
<dbReference type="Gene3D" id="3.40.50.2300">
    <property type="match status" value="1"/>
</dbReference>
<comment type="caution">
    <text evidence="10">The sequence shown here is derived from an EMBL/GenBank/DDBJ whole genome shotgun (WGS) entry which is preliminary data.</text>
</comment>
<dbReference type="SUPFAM" id="SSF46894">
    <property type="entry name" value="C-terminal effector domain of the bipartite response regulators"/>
    <property type="match status" value="1"/>
</dbReference>
<dbReference type="SUPFAM" id="SSF52172">
    <property type="entry name" value="CheY-like"/>
    <property type="match status" value="1"/>
</dbReference>
<organism evidence="10 11">
    <name type="scientific">Clostridium senegalense</name>
    <dbReference type="NCBI Taxonomy" id="1465809"/>
    <lineage>
        <taxon>Bacteria</taxon>
        <taxon>Bacillati</taxon>
        <taxon>Bacillota</taxon>
        <taxon>Clostridia</taxon>
        <taxon>Eubacteriales</taxon>
        <taxon>Clostridiaceae</taxon>
        <taxon>Clostridium</taxon>
    </lineage>
</organism>
<keyword evidence="2" id="KW-0805">Transcription regulation</keyword>
<evidence type="ECO:0000256" key="4">
    <source>
        <dbReference type="ARBA" id="ARBA00023163"/>
    </source>
</evidence>
<dbReference type="RefSeq" id="WP_199870193.1">
    <property type="nucleotide sequence ID" value="NZ_JAAGPU010000019.1"/>
</dbReference>
<reference evidence="10 11" key="1">
    <citation type="submission" date="2020-02" db="EMBL/GenBank/DDBJ databases">
        <title>Genome assembly of a novel Clostridium senegalense strain.</title>
        <authorList>
            <person name="Gupta T.B."/>
            <person name="Jauregui R."/>
            <person name="Maclean P."/>
            <person name="Nawarathana A."/>
            <person name="Brightwell G."/>
        </authorList>
    </citation>
    <scope>NUCLEOTIDE SEQUENCE [LARGE SCALE GENOMIC DNA]</scope>
    <source>
        <strain evidence="10 11">AGRFS4</strain>
    </source>
</reference>
<comment type="function">
    <text evidence="5">May play the central regulatory role in sporulation. It may be an element of the effector pathway responsible for the activation of sporulation genes in response to nutritional stress. Spo0A may act in concert with spo0H (a sigma factor) to control the expression of some genes that are critical to the sporulation process.</text>
</comment>
<dbReference type="InterPro" id="IPR016032">
    <property type="entry name" value="Sig_transdc_resp-reg_C-effctor"/>
</dbReference>
<dbReference type="AlphaFoldDB" id="A0A6M0H3Q4"/>
<evidence type="ECO:0000313" key="11">
    <source>
        <dbReference type="Proteomes" id="UP000481872"/>
    </source>
</evidence>
<keyword evidence="6" id="KW-0597">Phosphoprotein</keyword>
<feature type="DNA-binding region" description="OmpR/PhoB-type" evidence="7">
    <location>
        <begin position="127"/>
        <end position="226"/>
    </location>
</feature>
<evidence type="ECO:0000259" key="8">
    <source>
        <dbReference type="PROSITE" id="PS50110"/>
    </source>
</evidence>
<protein>
    <recommendedName>
        <fullName evidence="1">Stage 0 sporulation protein A homolog</fullName>
    </recommendedName>
</protein>
<keyword evidence="4" id="KW-0804">Transcription</keyword>
<dbReference type="InterPro" id="IPR036388">
    <property type="entry name" value="WH-like_DNA-bd_sf"/>
</dbReference>
<name>A0A6M0H3Q4_9CLOT</name>
<gene>
    <name evidence="10" type="ORF">G3M99_10870</name>
</gene>
<dbReference type="InterPro" id="IPR001867">
    <property type="entry name" value="OmpR/PhoB-type_DNA-bd"/>
</dbReference>
<dbReference type="Proteomes" id="UP000481872">
    <property type="component" value="Unassembled WGS sequence"/>
</dbReference>
<dbReference type="Gene3D" id="6.10.250.690">
    <property type="match status" value="1"/>
</dbReference>
<evidence type="ECO:0000256" key="3">
    <source>
        <dbReference type="ARBA" id="ARBA00023125"/>
    </source>
</evidence>
<dbReference type="EMBL" id="JAAGPU010000019">
    <property type="protein sequence ID" value="NEU05345.1"/>
    <property type="molecule type" value="Genomic_DNA"/>
</dbReference>
<dbReference type="Gene3D" id="1.10.10.10">
    <property type="entry name" value="Winged helix-like DNA-binding domain superfamily/Winged helix DNA-binding domain"/>
    <property type="match status" value="1"/>
</dbReference>
<dbReference type="GO" id="GO:0000976">
    <property type="term" value="F:transcription cis-regulatory region binding"/>
    <property type="evidence" value="ECO:0007669"/>
    <property type="project" value="TreeGrafter"/>
</dbReference>
<dbReference type="GO" id="GO:0006355">
    <property type="term" value="P:regulation of DNA-templated transcription"/>
    <property type="evidence" value="ECO:0007669"/>
    <property type="project" value="InterPro"/>
</dbReference>
<dbReference type="InterPro" id="IPR001789">
    <property type="entry name" value="Sig_transdc_resp-reg_receiver"/>
</dbReference>
<evidence type="ECO:0000259" key="9">
    <source>
        <dbReference type="PROSITE" id="PS51755"/>
    </source>
</evidence>
<dbReference type="GO" id="GO:0005829">
    <property type="term" value="C:cytosol"/>
    <property type="evidence" value="ECO:0007669"/>
    <property type="project" value="TreeGrafter"/>
</dbReference>
<proteinExistence type="predicted"/>